<organism evidence="5 6">
    <name type="scientific">Ruminococcus hominis</name>
    <dbReference type="NCBI Taxonomy" id="2763065"/>
    <lineage>
        <taxon>Bacteria</taxon>
        <taxon>Bacillati</taxon>
        <taxon>Bacillota</taxon>
        <taxon>Clostridia</taxon>
        <taxon>Eubacteriales</taxon>
        <taxon>Oscillospiraceae</taxon>
        <taxon>Ruminococcus</taxon>
    </lineage>
</organism>
<feature type="domain" description="HTH deoR-type" evidence="4">
    <location>
        <begin position="3"/>
        <end position="58"/>
    </location>
</feature>
<name>A0ABR7G4W3_9FIRM</name>
<evidence type="ECO:0000256" key="2">
    <source>
        <dbReference type="ARBA" id="ARBA00023125"/>
    </source>
</evidence>
<comment type="caution">
    <text evidence="5">The sequence shown here is derived from an EMBL/GenBank/DDBJ whole genome shotgun (WGS) entry which is preliminary data.</text>
</comment>
<gene>
    <name evidence="5" type="ORF">H8S40_02635</name>
</gene>
<dbReference type="SMART" id="SM00420">
    <property type="entry name" value="HTH_DEOR"/>
    <property type="match status" value="1"/>
</dbReference>
<evidence type="ECO:0000256" key="3">
    <source>
        <dbReference type="ARBA" id="ARBA00023163"/>
    </source>
</evidence>
<reference evidence="5 6" key="1">
    <citation type="submission" date="2020-08" db="EMBL/GenBank/DDBJ databases">
        <title>Genome public.</title>
        <authorList>
            <person name="Liu C."/>
            <person name="Sun Q."/>
        </authorList>
    </citation>
    <scope>NUCLEOTIDE SEQUENCE [LARGE SCALE GENOMIC DNA]</scope>
    <source>
        <strain evidence="5 6">NSJ-13</strain>
    </source>
</reference>
<dbReference type="PROSITE" id="PS00894">
    <property type="entry name" value="HTH_DEOR_1"/>
    <property type="match status" value="1"/>
</dbReference>
<dbReference type="InterPro" id="IPR001034">
    <property type="entry name" value="DeoR_HTH"/>
</dbReference>
<dbReference type="PANTHER" id="PTHR30363:SF56">
    <property type="entry name" value="TRANSCRIPTIONAL REGULATOR, DEOR FAMILY"/>
    <property type="match status" value="1"/>
</dbReference>
<dbReference type="InterPro" id="IPR036390">
    <property type="entry name" value="WH_DNA-bd_sf"/>
</dbReference>
<dbReference type="InterPro" id="IPR036388">
    <property type="entry name" value="WH-like_DNA-bd_sf"/>
</dbReference>
<dbReference type="Pfam" id="PF00455">
    <property type="entry name" value="DeoRC"/>
    <property type="match status" value="1"/>
</dbReference>
<dbReference type="Gene3D" id="1.10.10.10">
    <property type="entry name" value="Winged helix-like DNA-binding domain superfamily/Winged helix DNA-binding domain"/>
    <property type="match status" value="1"/>
</dbReference>
<dbReference type="PANTHER" id="PTHR30363">
    <property type="entry name" value="HTH-TYPE TRANSCRIPTIONAL REGULATOR SRLR-RELATED"/>
    <property type="match status" value="1"/>
</dbReference>
<keyword evidence="3" id="KW-0804">Transcription</keyword>
<evidence type="ECO:0000256" key="1">
    <source>
        <dbReference type="ARBA" id="ARBA00023015"/>
    </source>
</evidence>
<dbReference type="SUPFAM" id="SSF100950">
    <property type="entry name" value="NagB/RpiA/CoA transferase-like"/>
    <property type="match status" value="1"/>
</dbReference>
<dbReference type="InterPro" id="IPR014036">
    <property type="entry name" value="DeoR-like_C"/>
</dbReference>
<dbReference type="Gene3D" id="3.40.50.1360">
    <property type="match status" value="1"/>
</dbReference>
<evidence type="ECO:0000259" key="4">
    <source>
        <dbReference type="PROSITE" id="PS51000"/>
    </source>
</evidence>
<dbReference type="PRINTS" id="PR00037">
    <property type="entry name" value="HTHLACR"/>
</dbReference>
<dbReference type="Pfam" id="PF08220">
    <property type="entry name" value="HTH_DeoR"/>
    <property type="match status" value="1"/>
</dbReference>
<dbReference type="InterPro" id="IPR018356">
    <property type="entry name" value="Tscrpt_reg_HTH_DeoR_CS"/>
</dbReference>
<keyword evidence="6" id="KW-1185">Reference proteome</keyword>
<dbReference type="SUPFAM" id="SSF46785">
    <property type="entry name" value="Winged helix' DNA-binding domain"/>
    <property type="match status" value="1"/>
</dbReference>
<dbReference type="Proteomes" id="UP000631576">
    <property type="component" value="Unassembled WGS sequence"/>
</dbReference>
<accession>A0ABR7G4W3</accession>
<dbReference type="RefSeq" id="WP_186864480.1">
    <property type="nucleotide sequence ID" value="NZ_JACOPE010000001.1"/>
</dbReference>
<dbReference type="InterPro" id="IPR050313">
    <property type="entry name" value="Carb_Metab_HTH_regulators"/>
</dbReference>
<proteinExistence type="predicted"/>
<evidence type="ECO:0000313" key="5">
    <source>
        <dbReference type="EMBL" id="MBC5682485.1"/>
    </source>
</evidence>
<sequence length="246" mass="27171">MLIDERKNAILKLVNENGKATVQELMELFDASESTIRRDLTELDKKRLLVKVHGGALASSKEITKDISVSEREILNRDSKITIAQYAASLITDKDVVYLDAGTSTGYIIEYISASKAVFVTNAIAHARKLCNRGFEVYLPGGMVKMHTEALIGADTCEAIQKFHFTKGFFGSNGLTIQQGCTTPDVQEAKVKESAFAHCKESYILCDSSKFGVISSVTFADFTDCIILTDSNLSKIYQNYDNIKII</sequence>
<keyword evidence="2" id="KW-0238">DNA-binding</keyword>
<keyword evidence="1" id="KW-0805">Transcription regulation</keyword>
<dbReference type="SMART" id="SM01134">
    <property type="entry name" value="DeoRC"/>
    <property type="match status" value="1"/>
</dbReference>
<evidence type="ECO:0000313" key="6">
    <source>
        <dbReference type="Proteomes" id="UP000631576"/>
    </source>
</evidence>
<dbReference type="PROSITE" id="PS51000">
    <property type="entry name" value="HTH_DEOR_2"/>
    <property type="match status" value="1"/>
</dbReference>
<protein>
    <submittedName>
        <fullName evidence="5">DeoR/GlpR transcriptional regulator</fullName>
    </submittedName>
</protein>
<dbReference type="InterPro" id="IPR037171">
    <property type="entry name" value="NagB/RpiA_transferase-like"/>
</dbReference>
<dbReference type="EMBL" id="JACOPE010000001">
    <property type="protein sequence ID" value="MBC5682485.1"/>
    <property type="molecule type" value="Genomic_DNA"/>
</dbReference>